<dbReference type="Proteomes" id="UP000186698">
    <property type="component" value="Chromosome 1L"/>
</dbReference>
<feature type="domain" description="Cell morphogenesis protein C-terminal" evidence="4">
    <location>
        <begin position="2050"/>
        <end position="2302"/>
    </location>
</feature>
<dbReference type="InterPro" id="IPR029473">
    <property type="entry name" value="MOR2-PAG1_mid"/>
</dbReference>
<dbReference type="InterPro" id="IPR016024">
    <property type="entry name" value="ARM-type_fold"/>
</dbReference>
<organism evidence="7 8">
    <name type="scientific">Xenopus laevis</name>
    <name type="common">African clawed frog</name>
    <dbReference type="NCBI Taxonomy" id="8355"/>
    <lineage>
        <taxon>Eukaryota</taxon>
        <taxon>Metazoa</taxon>
        <taxon>Chordata</taxon>
        <taxon>Craniata</taxon>
        <taxon>Vertebrata</taxon>
        <taxon>Euteleostomi</taxon>
        <taxon>Amphibia</taxon>
        <taxon>Batrachia</taxon>
        <taxon>Anura</taxon>
        <taxon>Pipoidea</taxon>
        <taxon>Pipidae</taxon>
        <taxon>Xenopodinae</taxon>
        <taxon>Xenopus</taxon>
        <taxon>Xenopus</taxon>
    </lineage>
</organism>
<feature type="compositionally biased region" description="Low complexity" evidence="2">
    <location>
        <begin position="1527"/>
        <end position="1537"/>
    </location>
</feature>
<dbReference type="InterPro" id="IPR025481">
    <property type="entry name" value="Cell_Morphogen_C"/>
</dbReference>
<feature type="coiled-coil region" evidence="1">
    <location>
        <begin position="2672"/>
        <end position="2699"/>
    </location>
</feature>
<dbReference type="GO" id="GO:0031175">
    <property type="term" value="P:neuron projection development"/>
    <property type="evidence" value="ECO:0007669"/>
    <property type="project" value="TreeGrafter"/>
</dbReference>
<dbReference type="AGR" id="Xenbase:XB-GENE-17345177"/>
<feature type="region of interest" description="Disordered" evidence="2">
    <location>
        <begin position="930"/>
        <end position="950"/>
    </location>
</feature>
<evidence type="ECO:0000256" key="2">
    <source>
        <dbReference type="SAM" id="MobiDB-lite"/>
    </source>
</evidence>
<proteinExistence type="predicted"/>
<feature type="compositionally biased region" description="Low complexity" evidence="2">
    <location>
        <begin position="1759"/>
        <end position="1774"/>
    </location>
</feature>
<dbReference type="InterPro" id="IPR025614">
    <property type="entry name" value="Cell_morpho_N"/>
</dbReference>
<reference evidence="8" key="1">
    <citation type="submission" date="2025-08" db="UniProtKB">
        <authorList>
            <consortium name="RefSeq"/>
        </authorList>
    </citation>
    <scope>IDENTIFICATION</scope>
    <source>
        <strain evidence="8">J_2021</strain>
        <tissue evidence="8">Erythrocytes</tissue>
    </source>
</reference>
<evidence type="ECO:0000259" key="6">
    <source>
        <dbReference type="Pfam" id="PF19421"/>
    </source>
</evidence>
<keyword evidence="1" id="KW-0175">Coiled coil</keyword>
<evidence type="ECO:0000259" key="5">
    <source>
        <dbReference type="Pfam" id="PF14228"/>
    </source>
</evidence>
<dbReference type="OrthoDB" id="6287725at2759"/>
<dbReference type="GO" id="GO:0000902">
    <property type="term" value="P:cell morphogenesis"/>
    <property type="evidence" value="ECO:0007669"/>
    <property type="project" value="InterPro"/>
</dbReference>
<feature type="region of interest" description="Disordered" evidence="2">
    <location>
        <begin position="1527"/>
        <end position="1556"/>
    </location>
</feature>
<feature type="compositionally biased region" description="Polar residues" evidence="2">
    <location>
        <begin position="2513"/>
        <end position="2532"/>
    </location>
</feature>
<feature type="compositionally biased region" description="Polar residues" evidence="2">
    <location>
        <begin position="937"/>
        <end position="950"/>
    </location>
</feature>
<dbReference type="InterPro" id="IPR045842">
    <property type="entry name" value="Fry_C"/>
</dbReference>
<evidence type="ECO:0000313" key="9">
    <source>
        <dbReference type="Xenbase" id="XB-GENE-17345177"/>
    </source>
</evidence>
<evidence type="ECO:0000313" key="8">
    <source>
        <dbReference type="RefSeq" id="XP_018085274.1"/>
    </source>
</evidence>
<dbReference type="PANTHER" id="PTHR12295:SF9">
    <property type="entry name" value="PROTEIN FURRY HOMOLOG-LIKE"/>
    <property type="match status" value="1"/>
</dbReference>
<dbReference type="SUPFAM" id="SSF48371">
    <property type="entry name" value="ARM repeat"/>
    <property type="match status" value="2"/>
</dbReference>
<dbReference type="Pfam" id="PF14228">
    <property type="entry name" value="MOR2-PAG1_mid"/>
    <property type="match status" value="4"/>
</dbReference>
<accession>A0A8J0TAH9</accession>
<dbReference type="Pfam" id="PF19421">
    <property type="entry name" value="Fry_C"/>
    <property type="match status" value="1"/>
</dbReference>
<evidence type="ECO:0000313" key="7">
    <source>
        <dbReference type="Proteomes" id="UP000186698"/>
    </source>
</evidence>
<dbReference type="GO" id="GO:0005938">
    <property type="term" value="C:cell cortex"/>
    <property type="evidence" value="ECO:0007669"/>
    <property type="project" value="TreeGrafter"/>
</dbReference>
<evidence type="ECO:0000259" key="4">
    <source>
        <dbReference type="Pfam" id="PF14225"/>
    </source>
</evidence>
<name>A0A8J0TAH9_XENLA</name>
<feature type="domain" description="Cell morphogenesis protein N-terminal" evidence="3">
    <location>
        <begin position="168"/>
        <end position="700"/>
    </location>
</feature>
<evidence type="ECO:0000259" key="3">
    <source>
        <dbReference type="Pfam" id="PF14222"/>
    </source>
</evidence>
<feature type="domain" description="Cell morphogenesis central region" evidence="5">
    <location>
        <begin position="1794"/>
        <end position="1907"/>
    </location>
</feature>
<feature type="region of interest" description="Disordered" evidence="2">
    <location>
        <begin position="1755"/>
        <end position="1774"/>
    </location>
</feature>
<dbReference type="RefSeq" id="XP_018085274.1">
    <property type="nucleotide sequence ID" value="XM_018229785.2"/>
</dbReference>
<dbReference type="Xenbase" id="XB-GENE-17345177">
    <property type="gene designation" value="fryl.L"/>
</dbReference>
<dbReference type="Pfam" id="PF14225">
    <property type="entry name" value="MOR2-PAG1_C"/>
    <property type="match status" value="1"/>
</dbReference>
<feature type="region of interest" description="Disordered" evidence="2">
    <location>
        <begin position="141"/>
        <end position="160"/>
    </location>
</feature>
<feature type="domain" description="Cell morphogenesis central region" evidence="5">
    <location>
        <begin position="1644"/>
        <end position="1704"/>
    </location>
</feature>
<feature type="compositionally biased region" description="Basic and acidic residues" evidence="2">
    <location>
        <begin position="1544"/>
        <end position="1556"/>
    </location>
</feature>
<feature type="region of interest" description="Disordered" evidence="2">
    <location>
        <begin position="2593"/>
        <end position="2631"/>
    </location>
</feature>
<dbReference type="GeneID" id="108698323"/>
<feature type="domain" description="Cell morphogenesis central region" evidence="5">
    <location>
        <begin position="1206"/>
        <end position="1373"/>
    </location>
</feature>
<dbReference type="CTD" id="108698323"/>
<sequence>MLSLQDSVFFEISIKSLLKSWSSSSSTPASSVNKRRVAPIHNCTLEKRSAIMSNITIDPDVKPGEYVIKSLFAEFAIQAEKKIEVVMAEPLEKPLSRSLQRGEDLQFDQLISSMSSVAEHCLPSLLRTLFDWYKRQNGTEDESYEYRPRSSTKSKGDEQQRERDYLLERRDLAVDFIFCLVLVEVLKQIPVHPVPDPLVQEVLNLAFKHFKHKEGYSGTNTGNVHIIADLYAEVIGVLAQSKFQAVRKKFVTELKELRQKEQSPHVVQSIISLIMGMKFFRVKMYPVEDFEASFQFMQECAQYFLEVKDKDIKHALAGLFVEILIPVAAAVKNEVNVPCLKNFVEMLYQTTFELSSRKKHSLALYPLITCLLCVSQKQFFLNNWHIFLQNCLSHLKNKDPKMSRVALESLYRLLWVYVIRIKCESNTVTQSRLMSIVSALFPKGSRSVVPRDTPLNIFVKIIQFIAQERLDFAMKEIIFDLLSVGKSSKTFTINPERMNIGLRVFLVIADSLQQKDGEPPMPTTGVILPSGNTLRVKKIFLNKTLTDEEAKVIGMSVYYPQVRKALDSILRHLDKEVGRPMCMTSVQMCNKEPEDMITGERKPKIDLFRTCIAAIPRLIPDGMSRADLIELLARLTIHMDEELRALAFNTLQALMQDFPDWREDVLSGFVYFIVREVTDVHSTLLDNAVKMLVQLISQWKQAAQIHNKNTDVQRGVPNGAAHTLPLERSLYSSVFHVVEGFALVILCNSRPATRRLAVNVLREIRALYTVLEVSKGDEELAIDVMDRLSPSILESFIHLTGADQTTLLYCPNSIDLQTLAEWSSSPISHQFDVVSPSHIWIFAHVTQGQDPWIISLSSFLKQENLPKYCPTAVSYAWMFAYTRLQLLSPQVDINSPINAKKVTAVTGSDSYIGLWRNYLILCCSAATSTSPASTGSVRCSPSETLASTPDSGYSLDSKIIGNPSPSSLFKHIVPMMRSESMEITESLVLGLGRTNPGAFRELIEELHPIIKEALDRRPENMKRRRRRDILRVQLVRIFELLADAGVISHSASGGLDNETHSLNNTLLEYVDLTRQLLEAENDKDSDTLKDIRCHFSALVANIIQNVPVHQRRSIFPQQSLRHSLFMLFSHWAGPFSIMFTPLDRYSDRNMQINRHQYCALKAMSAVLCCGPVADNVGLSSDGYLYKWLDNILDSQDKKVHQLGCEAVMLLLELNPDQSNLMYWAVDRCYTGSKRVASGCFKAIASVFQNRDYQCDTVTLLNLILFKAADSARDIYEVAMQLLQILEPKMFRYAHKLEVHRTDGILSPPSALPHLYSASYYQLSEELARTYPELTLAIFSEISQRIQTAHPAGRQVMLHYLLPWMNNIELVDLKPLPTARRHEEEDEDSLRDRDMMVNSRRWLRGEGWGSPQATVMVLNNLMYMTAKYGDEVAWLEIENVWTTLADGWPKNLKIILHFLISICGVNSEPSLLPYVKKVIVYLGRDKTVQLLEELVSELQLTDPVSSGVSHMDNPPYYRITSNYKIPSVTSGTTSSSNTMVAPTDGNHESRHLRDSTEESYTHLDIYSGLNSNLSRQHHRLESRYSSSSGGSYEEEKSDSMPLFSNWRLKVMEHNRGEPLPFPPSGGCYSPLVDYLPETTSPGMPLHRCNIAVILLTDLIIDHSVKVEWGVYLHLLLHAIFIGFDHYHPEVYEHCRRLLLHLLIVLGSSSNVQNVASVLLRNRECNEPRVLTVRSSAHLDYSFTGINDFIPEYQPSPMTDSGLSSSSTSSSISLGNTSTAVPHMHTTILNEVDLSVEQEEKVKTLMEFITSRKRGPLWNHEDVSAKNPCIKSAEQLTVFLKHVVSVFKHSRSGFQLEHQLSEVALQTALSCSSRHYAGRSFQIFRALKQPLTAQTLSDVLSRLVETVGDATEEAQGFVIELLLTLESAIDTLSESMKHYDLLSVLAQSSYHDSLMGNKNAANRKSTGQLNLSTSPLSSGNFMGNYNNARSNSLRLSLMVDRRGDRRRSNTLDIADGRINHGGSLARTRSLSSLREGGMQDVQPATDPTNLLATIFWIAASLLESDYEYEYLLALKLLNKLLTHLPLDKSECREKIEKVQSKLKWNNYPGLQQLFLKGFTSVSTQEMTVHLLSKLITVSKHALVDPPQLAGFPLNILCLLPHLIQHFDNPTQFCRETADRIAKVCAEEKTATLTNLAHMMSLYSTHSYSRDCSNWINVVCRYLHDSFSDITFSLVTYLAELLEKGLASMQQSLLQIIHSLLSHIDLSAAPVKQFNLEIIKVIGKYVQSLYWKESLNILKLVVSRSASLVVPNDAPKSYGGDLGSPEISFTKIFNCTSKALPGKTLDFHFDISETPIIGHKYGDQHSAAGRNGKPKVIAVTRSTSSTSSGSNSNALVPVSWKRPQLSQRRTREKLMNVLSLCGPDSGLPKNPSVVFSSNEELEAGDQQTSLISSTEEAIQEEEVAVEDTGSEQQFGVFKDFDFLDVELEDAEGESMDNFNWGVRRRSLDSIDKGDTPSLQECQYSGSNPSLNLTNQEDTDESSEEEALTASQILSHAHMLHSDSTMEESIPDHVDSLQHSLDSIVSSALTEEVLRTRAETPSLEVTPPDSANSQLPEEASVAGKDEQLSTASEDTGSYVTQEQHEQLLFQEPLEVEEPCDLLEPPAPESPPDSVCEEDVTLALKELDERCEEEEADFSDLSSQDEGEQDCFAEVQASPPPSPFLSAILAAFQPVAYEDEEEAWRCHVNQMLSETDGSCAVYTFHVFSRLFQTIQRKFGALTNDSVSFLGESLQRIGTKFKSSLEVMMACSQCPTVFVDAETLMSCGLLETLKFSVLELQEHLDTYNAKREAAEQWLDNCKRTFGSRESAPTANTEAQELELCRRLYKLHFQLLLLFQSYCKLINQVDSIKKEDEVINMSEELSQLESYLKEAESSSDVGIEDNSEFCQGSEAAVHSLIESLRANDFASAIAQVKAFRSVWPNDIFGSSDDDPVQTLLHIYFRHQSLGQTGSFAIIGCKHDMSKASSKLMELNLEIRLSLRVVQSYQLLSKAQPVTDMGSAQF</sequence>
<dbReference type="GO" id="GO:0030427">
    <property type="term" value="C:site of polarized growth"/>
    <property type="evidence" value="ECO:0007669"/>
    <property type="project" value="TreeGrafter"/>
</dbReference>
<feature type="domain" description="Cell morphogenesis central region" evidence="5">
    <location>
        <begin position="1416"/>
        <end position="1461"/>
    </location>
</feature>
<protein>
    <submittedName>
        <fullName evidence="8">Protein furry homolog-like isoform X10</fullName>
    </submittedName>
</protein>
<keyword evidence="7" id="KW-1185">Reference proteome</keyword>
<feature type="region of interest" description="Disordered" evidence="2">
    <location>
        <begin position="2508"/>
        <end position="2540"/>
    </location>
</feature>
<dbReference type="PANTHER" id="PTHR12295">
    <property type="entry name" value="FURRY-RELATED"/>
    <property type="match status" value="1"/>
</dbReference>
<evidence type="ECO:0000256" key="1">
    <source>
        <dbReference type="SAM" id="Coils"/>
    </source>
</evidence>
<dbReference type="InterPro" id="IPR039867">
    <property type="entry name" value="Furry/Tao3/Mor2"/>
</dbReference>
<feature type="domain" description="Protein furry C-terminal" evidence="6">
    <location>
        <begin position="2334"/>
        <end position="3056"/>
    </location>
</feature>
<dbReference type="Pfam" id="PF14222">
    <property type="entry name" value="MOR2-PAG1_N"/>
    <property type="match status" value="1"/>
</dbReference>
<feature type="region of interest" description="Disordered" evidence="2">
    <location>
        <begin position="1577"/>
        <end position="1596"/>
    </location>
</feature>
<gene>
    <name evidence="8 9" type="primary">fryl.L</name>
</gene>